<dbReference type="FunCoup" id="A8X5K6">
    <property type="interactions" value="777"/>
</dbReference>
<name>A8X5K6_CAEBR</name>
<dbReference type="EMBL" id="HE600996">
    <property type="protein sequence ID" value="CAP27917.2"/>
    <property type="molecule type" value="Genomic_DNA"/>
</dbReference>
<reference evidence="2 3" key="1">
    <citation type="journal article" date="2003" name="PLoS Biol.">
        <title>The genome sequence of Caenorhabditis briggsae: a platform for comparative genomics.</title>
        <authorList>
            <person name="Stein L.D."/>
            <person name="Bao Z."/>
            <person name="Blasiar D."/>
            <person name="Blumenthal T."/>
            <person name="Brent M.R."/>
            <person name="Chen N."/>
            <person name="Chinwalla A."/>
            <person name="Clarke L."/>
            <person name="Clee C."/>
            <person name="Coghlan A."/>
            <person name="Coulson A."/>
            <person name="D'Eustachio P."/>
            <person name="Fitch D.H."/>
            <person name="Fulton L.A."/>
            <person name="Fulton R.E."/>
            <person name="Griffiths-Jones S."/>
            <person name="Harris T.W."/>
            <person name="Hillier L.W."/>
            <person name="Kamath R."/>
            <person name="Kuwabara P.E."/>
            <person name="Mardis E.R."/>
            <person name="Marra M.A."/>
            <person name="Miner T.L."/>
            <person name="Minx P."/>
            <person name="Mullikin J.C."/>
            <person name="Plumb R.W."/>
            <person name="Rogers J."/>
            <person name="Schein J.E."/>
            <person name="Sohrmann M."/>
            <person name="Spieth J."/>
            <person name="Stajich J.E."/>
            <person name="Wei C."/>
            <person name="Willey D."/>
            <person name="Wilson R.K."/>
            <person name="Durbin R."/>
            <person name="Waterston R.H."/>
        </authorList>
    </citation>
    <scope>NUCLEOTIDE SEQUENCE [LARGE SCALE GENOMIC DNA]</scope>
    <source>
        <strain evidence="2 3">AF16</strain>
    </source>
</reference>
<dbReference type="AlphaFoldDB" id="A8X5K6"/>
<feature type="transmembrane region" description="Helical" evidence="1">
    <location>
        <begin position="12"/>
        <end position="33"/>
    </location>
</feature>
<evidence type="ECO:0000313" key="2">
    <source>
        <dbReference type="EMBL" id="CAP27917.2"/>
    </source>
</evidence>
<keyword evidence="1" id="KW-0472">Membrane</keyword>
<dbReference type="STRING" id="6238.A8X5K6"/>
<protein>
    <submittedName>
        <fullName evidence="2">Protein CBG08010</fullName>
    </submittedName>
</protein>
<dbReference type="GeneID" id="8588121"/>
<dbReference type="eggNOG" id="ENOG502THYJ">
    <property type="taxonomic scope" value="Eukaryota"/>
</dbReference>
<evidence type="ECO:0000256" key="1">
    <source>
        <dbReference type="SAM" id="Phobius"/>
    </source>
</evidence>
<dbReference type="RefSeq" id="XP_045093633.1">
    <property type="nucleotide sequence ID" value="XM_045241533.1"/>
</dbReference>
<reference evidence="2 3" key="2">
    <citation type="journal article" date="2011" name="PLoS Genet.">
        <title>Caenorhabditis briggsae recombinant inbred line genotypes reveal inter-strain incompatibility and the evolution of recombination.</title>
        <authorList>
            <person name="Ross J.A."/>
            <person name="Koboldt D.C."/>
            <person name="Staisch J.E."/>
            <person name="Chamberlin H.M."/>
            <person name="Gupta B.P."/>
            <person name="Miller R.D."/>
            <person name="Baird S.E."/>
            <person name="Haag E.S."/>
        </authorList>
    </citation>
    <scope>NUCLEOTIDE SEQUENCE [LARGE SCALE GENOMIC DNA]</scope>
    <source>
        <strain evidence="2 3">AF16</strain>
    </source>
</reference>
<evidence type="ECO:0000313" key="3">
    <source>
        <dbReference type="Proteomes" id="UP000008549"/>
    </source>
</evidence>
<dbReference type="HOGENOM" id="CLU_128924_0_0_1"/>
<organism evidence="2 3">
    <name type="scientific">Caenorhabditis briggsae</name>
    <dbReference type="NCBI Taxonomy" id="6238"/>
    <lineage>
        <taxon>Eukaryota</taxon>
        <taxon>Metazoa</taxon>
        <taxon>Ecdysozoa</taxon>
        <taxon>Nematoda</taxon>
        <taxon>Chromadorea</taxon>
        <taxon>Rhabditida</taxon>
        <taxon>Rhabditina</taxon>
        <taxon>Rhabditomorpha</taxon>
        <taxon>Rhabditoidea</taxon>
        <taxon>Rhabditidae</taxon>
        <taxon>Peloderinae</taxon>
        <taxon>Caenorhabditis</taxon>
    </lineage>
</organism>
<dbReference type="KEGG" id="cbr:CBG_08010"/>
<keyword evidence="1" id="KW-1133">Transmembrane helix</keyword>
<dbReference type="CTD" id="8588121"/>
<feature type="transmembrane region" description="Helical" evidence="1">
    <location>
        <begin position="96"/>
        <end position="115"/>
    </location>
</feature>
<keyword evidence="3" id="KW-1185">Reference proteome</keyword>
<dbReference type="OMA" id="YTVFCCS"/>
<dbReference type="Proteomes" id="UP000008549">
    <property type="component" value="Unassembled WGS sequence"/>
</dbReference>
<gene>
    <name evidence="2 4" type="ORF">CBG08010</name>
    <name evidence="2" type="ORF">CBG_08010</name>
</gene>
<keyword evidence="1" id="KW-0812">Transmembrane</keyword>
<accession>A8X5K6</accession>
<evidence type="ECO:0000313" key="4">
    <source>
        <dbReference type="WormBase" id="CBG08010"/>
    </source>
</evidence>
<proteinExistence type="predicted"/>
<dbReference type="WormBase" id="CBG08010">
    <property type="protein sequence ID" value="CBP42490"/>
    <property type="gene ID" value="WBGene00029884"/>
</dbReference>
<feature type="transmembrane region" description="Helical" evidence="1">
    <location>
        <begin position="54"/>
        <end position="76"/>
    </location>
</feature>
<dbReference type="InParanoid" id="A8X5K6"/>
<sequence>MRYLIELGSPNSIYYTVFCCSHIIIAFAIFMILDMTLQLFSLFFELFVIFDSPPAIIFFACRVVLILCVTIARFIISIQEFSSSEEPTLQELSNLFQIIPVILYTIGAFLSIKLFSFFTGRYRGYYDVDEDLRLEIKRAFTEFEATIDEAPVKED</sequence>